<evidence type="ECO:0000256" key="8">
    <source>
        <dbReference type="ARBA" id="ARBA00022679"/>
    </source>
</evidence>
<dbReference type="GO" id="GO:0003879">
    <property type="term" value="F:ATP phosphoribosyltransferase activity"/>
    <property type="evidence" value="ECO:0007669"/>
    <property type="project" value="UniProtKB-UniRule"/>
</dbReference>
<gene>
    <name evidence="13" type="ORF">A4S15_09930</name>
</gene>
<evidence type="ECO:0000256" key="9">
    <source>
        <dbReference type="ARBA" id="ARBA00023102"/>
    </source>
</evidence>
<keyword evidence="9" id="KW-0368">Histidine biosynthesis</keyword>
<keyword evidence="8 13" id="KW-0808">Transferase</keyword>
<dbReference type="UniPathway" id="UPA00031">
    <property type="reaction ID" value="UER00006"/>
</dbReference>
<evidence type="ECO:0000256" key="3">
    <source>
        <dbReference type="ARBA" id="ARBA00009489"/>
    </source>
</evidence>
<dbReference type="GO" id="GO:0005737">
    <property type="term" value="C:cytoplasm"/>
    <property type="evidence" value="ECO:0007669"/>
    <property type="project" value="InterPro"/>
</dbReference>
<name>A0A1W9HWG9_9HYPH</name>
<dbReference type="InterPro" id="IPR018198">
    <property type="entry name" value="ATP_PRibTrfase_CS"/>
</dbReference>
<evidence type="ECO:0000256" key="5">
    <source>
        <dbReference type="ARBA" id="ARBA00020998"/>
    </source>
</evidence>
<dbReference type="AlphaFoldDB" id="A0A1W9HWG9"/>
<comment type="function">
    <text evidence="10">Catalyzes the condensation of ATP and 5-phosphoribose 1-diphosphate to form N'-(5'-phosphoribosyl)-ATP (PR-ATP). Has a crucial role in the pathway because the rate of histidine biosynthesis seems to be controlled primarily by regulation of HisG enzymatic activity.</text>
</comment>
<evidence type="ECO:0000256" key="6">
    <source>
        <dbReference type="ARBA" id="ARBA00022605"/>
    </source>
</evidence>
<dbReference type="InterPro" id="IPR013820">
    <property type="entry name" value="ATP_PRibTrfase_cat"/>
</dbReference>
<comment type="catalytic activity">
    <reaction evidence="1">
        <text>1-(5-phospho-beta-D-ribosyl)-ATP + diphosphate = 5-phospho-alpha-D-ribose 1-diphosphate + ATP</text>
        <dbReference type="Rhea" id="RHEA:18473"/>
        <dbReference type="ChEBI" id="CHEBI:30616"/>
        <dbReference type="ChEBI" id="CHEBI:33019"/>
        <dbReference type="ChEBI" id="CHEBI:58017"/>
        <dbReference type="ChEBI" id="CHEBI:73183"/>
        <dbReference type="EC" id="2.4.2.17"/>
    </reaction>
</comment>
<evidence type="ECO:0000256" key="10">
    <source>
        <dbReference type="ARBA" id="ARBA00024861"/>
    </source>
</evidence>
<comment type="caution">
    <text evidence="13">The sequence shown here is derived from an EMBL/GenBank/DDBJ whole genome shotgun (WGS) entry which is preliminary data.</text>
</comment>
<evidence type="ECO:0000256" key="2">
    <source>
        <dbReference type="ARBA" id="ARBA00004667"/>
    </source>
</evidence>
<comment type="pathway">
    <text evidence="2">Amino-acid biosynthesis; L-histidine biosynthesis; L-histidine from 5-phospho-alpha-D-ribose 1-diphosphate: step 1/9.</text>
</comment>
<organism evidence="13 14">
    <name type="scientific">Candidatus Raskinella chloraquaticus</name>
    <dbReference type="NCBI Taxonomy" id="1951219"/>
    <lineage>
        <taxon>Bacteria</taxon>
        <taxon>Pseudomonadati</taxon>
        <taxon>Pseudomonadota</taxon>
        <taxon>Alphaproteobacteria</taxon>
        <taxon>Hyphomicrobiales</taxon>
        <taxon>Phreatobacteraceae</taxon>
        <taxon>Candidatus Raskinella</taxon>
    </lineage>
</organism>
<evidence type="ECO:0000256" key="11">
    <source>
        <dbReference type="NCBIfam" id="TIGR00070"/>
    </source>
</evidence>
<evidence type="ECO:0000256" key="7">
    <source>
        <dbReference type="ARBA" id="ARBA00022676"/>
    </source>
</evidence>
<dbReference type="EMBL" id="LWDL01000017">
    <property type="protein sequence ID" value="OQW51790.1"/>
    <property type="molecule type" value="Genomic_DNA"/>
</dbReference>
<keyword evidence="7 13" id="KW-0328">Glycosyltransferase</keyword>
<dbReference type="Gene3D" id="3.40.190.10">
    <property type="entry name" value="Periplasmic binding protein-like II"/>
    <property type="match status" value="2"/>
</dbReference>
<dbReference type="InterPro" id="IPR001348">
    <property type="entry name" value="ATP_PRibTrfase_HisG"/>
</dbReference>
<dbReference type="STRING" id="1827387.A4S15_09930"/>
<dbReference type="PANTHER" id="PTHR21403">
    <property type="entry name" value="ATP PHOSPHORIBOSYLTRANSFERASE ATP-PRTASE"/>
    <property type="match status" value="1"/>
</dbReference>
<dbReference type="PANTHER" id="PTHR21403:SF8">
    <property type="entry name" value="ATP PHOSPHORIBOSYLTRANSFERASE"/>
    <property type="match status" value="1"/>
</dbReference>
<reference evidence="13 14" key="1">
    <citation type="journal article" date="2017" name="Water Res.">
        <title>Comammox in drinking water systems.</title>
        <authorList>
            <person name="Wang Y."/>
            <person name="Ma L."/>
            <person name="Mao Y."/>
            <person name="Jiang X."/>
            <person name="Xia Y."/>
            <person name="Yu K."/>
            <person name="Li B."/>
            <person name="Zhang T."/>
        </authorList>
    </citation>
    <scope>NUCLEOTIDE SEQUENCE [LARGE SCALE GENOMIC DNA]</scope>
    <source>
        <strain evidence="13">SG_bin8</strain>
    </source>
</reference>
<dbReference type="Proteomes" id="UP000192872">
    <property type="component" value="Unassembled WGS sequence"/>
</dbReference>
<keyword evidence="6" id="KW-0028">Amino-acid biosynthesis</keyword>
<evidence type="ECO:0000313" key="14">
    <source>
        <dbReference type="Proteomes" id="UP000192872"/>
    </source>
</evidence>
<protein>
    <recommendedName>
        <fullName evidence="5 11">ATP phosphoribosyltransferase</fullName>
        <ecNumber evidence="4 11">2.4.2.17</ecNumber>
    </recommendedName>
</protein>
<dbReference type="NCBIfam" id="TIGR00070">
    <property type="entry name" value="hisG"/>
    <property type="match status" value="1"/>
</dbReference>
<dbReference type="GO" id="GO:0000105">
    <property type="term" value="P:L-histidine biosynthetic process"/>
    <property type="evidence" value="ECO:0007669"/>
    <property type="project" value="UniProtKB-UniRule"/>
</dbReference>
<evidence type="ECO:0000313" key="13">
    <source>
        <dbReference type="EMBL" id="OQW51790.1"/>
    </source>
</evidence>
<comment type="similarity">
    <text evidence="3">Belongs to the ATP phosphoribosyltransferase family. Short subfamily.</text>
</comment>
<evidence type="ECO:0000256" key="1">
    <source>
        <dbReference type="ARBA" id="ARBA00000915"/>
    </source>
</evidence>
<dbReference type="Pfam" id="PF01634">
    <property type="entry name" value="HisG"/>
    <property type="match status" value="1"/>
</dbReference>
<dbReference type="PROSITE" id="PS01316">
    <property type="entry name" value="ATP_P_PHORIBOSYLTR"/>
    <property type="match status" value="1"/>
</dbReference>
<dbReference type="SUPFAM" id="SSF53850">
    <property type="entry name" value="Periplasmic binding protein-like II"/>
    <property type="match status" value="1"/>
</dbReference>
<accession>A0A1W9HWG9</accession>
<evidence type="ECO:0000256" key="4">
    <source>
        <dbReference type="ARBA" id="ARBA00011946"/>
    </source>
</evidence>
<dbReference type="RefSeq" id="WP_376802211.1">
    <property type="nucleotide sequence ID" value="NZ_DBNB01000034.1"/>
</dbReference>
<sequence>MSGPLILAVPSKGRLQQAVMDFFNRAGLRFERPGGERDYRGHIRGVDGIEIAYLAASEIAREITAGKVHAGITGEDLIHEAVAEVDTKALTVTRLGFAHARVVVAVPRAWIDVDTMADLDEVASSFRARHGRHLRVATKYVRLTRTFFARHDIADYRIVESLGATEGAPAAGAADAIVDITTTGSTLAANALKVIGDGEILASQAALFASRAAAWTDDTRRALRLLCDRLAAEARARTMREVRTDHAVPAALMIELERKFGVHRPFIAASGVSVLHVPDDAVFAVVERLREAGADTVSVSQLDYVFTSNNPLWQAISGRL</sequence>
<proteinExistence type="inferred from homology"/>
<evidence type="ECO:0000259" key="12">
    <source>
        <dbReference type="Pfam" id="PF01634"/>
    </source>
</evidence>
<dbReference type="EC" id="2.4.2.17" evidence="4 11"/>
<feature type="domain" description="ATP phosphoribosyltransferase catalytic" evidence="12">
    <location>
        <begin position="56"/>
        <end position="230"/>
    </location>
</feature>